<feature type="domain" description="SCP" evidence="2">
    <location>
        <begin position="163"/>
        <end position="237"/>
    </location>
</feature>
<gene>
    <name evidence="3" type="ORF">ETD86_07010</name>
</gene>
<reference evidence="3 4" key="1">
    <citation type="submission" date="2019-05" db="EMBL/GenBank/DDBJ databases">
        <title>Draft genome sequence of Nonomuraea turkmeniaca DSM 43926.</title>
        <authorList>
            <person name="Saricaoglu S."/>
            <person name="Isik K."/>
        </authorList>
    </citation>
    <scope>NUCLEOTIDE SEQUENCE [LARGE SCALE GENOMIC DNA]</scope>
    <source>
        <strain evidence="3 4">DSM 43926</strain>
    </source>
</reference>
<feature type="compositionally biased region" description="Polar residues" evidence="1">
    <location>
        <begin position="169"/>
        <end position="181"/>
    </location>
</feature>
<feature type="region of interest" description="Disordered" evidence="1">
    <location>
        <begin position="1"/>
        <end position="22"/>
    </location>
</feature>
<dbReference type="PANTHER" id="PTHR31157">
    <property type="entry name" value="SCP DOMAIN-CONTAINING PROTEIN"/>
    <property type="match status" value="1"/>
</dbReference>
<dbReference type="EMBL" id="VCKY01000016">
    <property type="protein sequence ID" value="TMR23736.1"/>
    <property type="molecule type" value="Genomic_DNA"/>
</dbReference>
<feature type="compositionally biased region" description="Basic and acidic residues" evidence="1">
    <location>
        <begin position="158"/>
        <end position="168"/>
    </location>
</feature>
<dbReference type="Pfam" id="PF00188">
    <property type="entry name" value="CAP"/>
    <property type="match status" value="1"/>
</dbReference>
<evidence type="ECO:0000313" key="3">
    <source>
        <dbReference type="EMBL" id="TMR23736.1"/>
    </source>
</evidence>
<sequence length="269" mass="28790">MSHFSPFSHRQRHVRDGAQSRSRRAAALASGTLLLGLTAALSPAQPVAAAATPLEGAGTCANIDMVYRDKSAFPDTARGRVDYRMQSSAIERAVLCLVNAERTAGGLRPLSRPYALGKMGKNSPPTLGNAAARHAADAVKLRWWGEVQPGKKCVPNKDNPKTSQDESKTCNSHIHPQTESTPLSRAQAVGYCRRGTPSIAENTYAGWGRGYVTARAAVSRWMGSEGHRNNILSPDFTVLYTRVAWGSADPAAGSTTPALTYVQMFGHCA</sequence>
<evidence type="ECO:0000256" key="1">
    <source>
        <dbReference type="SAM" id="MobiDB-lite"/>
    </source>
</evidence>
<dbReference type="RefSeq" id="WP_138665277.1">
    <property type="nucleotide sequence ID" value="NZ_VCKY01000016.1"/>
</dbReference>
<comment type="caution">
    <text evidence="3">The sequence shown here is derived from an EMBL/GenBank/DDBJ whole genome shotgun (WGS) entry which is preliminary data.</text>
</comment>
<dbReference type="InterPro" id="IPR035940">
    <property type="entry name" value="CAP_sf"/>
</dbReference>
<dbReference type="SUPFAM" id="SSF55797">
    <property type="entry name" value="PR-1-like"/>
    <property type="match status" value="1"/>
</dbReference>
<accession>A0A5S4FSK2</accession>
<dbReference type="CDD" id="cd05379">
    <property type="entry name" value="CAP_bacterial"/>
    <property type="match status" value="1"/>
</dbReference>
<dbReference type="OrthoDB" id="68195at2"/>
<evidence type="ECO:0000313" key="4">
    <source>
        <dbReference type="Proteomes" id="UP000309128"/>
    </source>
</evidence>
<dbReference type="InterPro" id="IPR014044">
    <property type="entry name" value="CAP_dom"/>
</dbReference>
<organism evidence="3 4">
    <name type="scientific">Nonomuraea turkmeniaca</name>
    <dbReference type="NCBI Taxonomy" id="103838"/>
    <lineage>
        <taxon>Bacteria</taxon>
        <taxon>Bacillati</taxon>
        <taxon>Actinomycetota</taxon>
        <taxon>Actinomycetes</taxon>
        <taxon>Streptosporangiales</taxon>
        <taxon>Streptosporangiaceae</taxon>
        <taxon>Nonomuraea</taxon>
    </lineage>
</organism>
<name>A0A5S4FSK2_9ACTN</name>
<dbReference type="Proteomes" id="UP000309128">
    <property type="component" value="Unassembled WGS sequence"/>
</dbReference>
<dbReference type="PANTHER" id="PTHR31157:SF1">
    <property type="entry name" value="SCP DOMAIN-CONTAINING PROTEIN"/>
    <property type="match status" value="1"/>
</dbReference>
<proteinExistence type="predicted"/>
<dbReference type="Gene3D" id="3.40.33.10">
    <property type="entry name" value="CAP"/>
    <property type="match status" value="1"/>
</dbReference>
<keyword evidence="4" id="KW-1185">Reference proteome</keyword>
<dbReference type="AlphaFoldDB" id="A0A5S4FSK2"/>
<feature type="region of interest" description="Disordered" evidence="1">
    <location>
        <begin position="150"/>
        <end position="181"/>
    </location>
</feature>
<evidence type="ECO:0000259" key="2">
    <source>
        <dbReference type="Pfam" id="PF00188"/>
    </source>
</evidence>
<protein>
    <submittedName>
        <fullName evidence="3">CAP domain-containing protein</fullName>
    </submittedName>
</protein>